<evidence type="ECO:0000256" key="1">
    <source>
        <dbReference type="ARBA" id="ARBA00009885"/>
    </source>
</evidence>
<evidence type="ECO:0000313" key="4">
    <source>
        <dbReference type="Proteomes" id="UP001217918"/>
    </source>
</evidence>
<dbReference type="InterPro" id="IPR013083">
    <property type="entry name" value="Znf_RING/FYVE/PHD"/>
</dbReference>
<dbReference type="InterPro" id="IPR027799">
    <property type="entry name" value="Rtf2_RING-finger"/>
</dbReference>
<organism evidence="3 4">
    <name type="scientific">Phyllachora maydis</name>
    <dbReference type="NCBI Taxonomy" id="1825666"/>
    <lineage>
        <taxon>Eukaryota</taxon>
        <taxon>Fungi</taxon>
        <taxon>Dikarya</taxon>
        <taxon>Ascomycota</taxon>
        <taxon>Pezizomycotina</taxon>
        <taxon>Sordariomycetes</taxon>
        <taxon>Sordariomycetidae</taxon>
        <taxon>Phyllachorales</taxon>
        <taxon>Phyllachoraceae</taxon>
        <taxon>Phyllachora</taxon>
    </lineage>
</organism>
<reference evidence="3" key="1">
    <citation type="journal article" date="2023" name="Mol. Plant Microbe Interact.">
        <title>Elucidating the Obligate Nature and Biological Capacity of an Invasive Fungal Corn Pathogen.</title>
        <authorList>
            <person name="MacCready J.S."/>
            <person name="Roggenkamp E.M."/>
            <person name="Gdanetz K."/>
            <person name="Chilvers M.I."/>
        </authorList>
    </citation>
    <scope>NUCLEOTIDE SEQUENCE</scope>
    <source>
        <strain evidence="3">PM02</strain>
    </source>
</reference>
<evidence type="ECO:0000313" key="3">
    <source>
        <dbReference type="EMBL" id="KAK2074803.1"/>
    </source>
</evidence>
<feature type="compositionally biased region" description="Basic and acidic residues" evidence="2">
    <location>
        <begin position="208"/>
        <end position="217"/>
    </location>
</feature>
<sequence length="289" mass="30693">MGNDGGSIPKRRELVKAAARAKTVGELKATAHEALEHAWTHDALTGDPLPASATVAADWRGRLYNYETVLTALLPGGAGDSSSAAELLPLLGIASLRDVVRLRFKNYTSEGGAGGGRNLATAWACPVTLKELGPATRAVYLVRCGHVFAEAAMRKIHEAGDDKACPECSEAFSPDEDVVPILPTEEAELERLAARLEGLKARGLTHSLKKDKSAGKERRQKKRKGDEARGDADAGKEEGPAGKKVKEANGKDDVSSRVSGINNPATASLTARVLAEEEARNKRKLMAAR</sequence>
<protein>
    <recommendedName>
        <fullName evidence="5">Replication termination factor 2</fullName>
    </recommendedName>
</protein>
<dbReference type="EMBL" id="JAQQPM010000008">
    <property type="protein sequence ID" value="KAK2074803.1"/>
    <property type="molecule type" value="Genomic_DNA"/>
</dbReference>
<feature type="compositionally biased region" description="Basic and acidic residues" evidence="2">
    <location>
        <begin position="224"/>
        <end position="255"/>
    </location>
</feature>
<feature type="region of interest" description="Disordered" evidence="2">
    <location>
        <begin position="204"/>
        <end position="289"/>
    </location>
</feature>
<dbReference type="PANTHER" id="PTHR12775:SF0">
    <property type="entry name" value="REPLICATION TERMINATION FACTOR 2"/>
    <property type="match status" value="1"/>
</dbReference>
<dbReference type="CDD" id="cd16653">
    <property type="entry name" value="RING-like_Rtf2"/>
    <property type="match status" value="1"/>
</dbReference>
<proteinExistence type="inferred from homology"/>
<name>A0AAD9IC68_9PEZI</name>
<dbReference type="GO" id="GO:0006274">
    <property type="term" value="P:DNA replication termination"/>
    <property type="evidence" value="ECO:0007669"/>
    <property type="project" value="TreeGrafter"/>
</dbReference>
<evidence type="ECO:0000256" key="2">
    <source>
        <dbReference type="SAM" id="MobiDB-lite"/>
    </source>
</evidence>
<dbReference type="Pfam" id="PF04641">
    <property type="entry name" value="Rtf2"/>
    <property type="match status" value="1"/>
</dbReference>
<feature type="compositionally biased region" description="Polar residues" evidence="2">
    <location>
        <begin position="256"/>
        <end position="269"/>
    </location>
</feature>
<keyword evidence="4" id="KW-1185">Reference proteome</keyword>
<dbReference type="InterPro" id="IPR006735">
    <property type="entry name" value="Rtf2"/>
</dbReference>
<dbReference type="PANTHER" id="PTHR12775">
    <property type="entry name" value="PROTEIN C20ORF43 HOMOLOG"/>
    <property type="match status" value="1"/>
</dbReference>
<dbReference type="Proteomes" id="UP001217918">
    <property type="component" value="Unassembled WGS sequence"/>
</dbReference>
<evidence type="ECO:0008006" key="5">
    <source>
        <dbReference type="Google" id="ProtNLM"/>
    </source>
</evidence>
<comment type="caution">
    <text evidence="3">The sequence shown here is derived from an EMBL/GenBank/DDBJ whole genome shotgun (WGS) entry which is preliminary data.</text>
</comment>
<dbReference type="GO" id="GO:0005634">
    <property type="term" value="C:nucleus"/>
    <property type="evidence" value="ECO:0007669"/>
    <property type="project" value="TreeGrafter"/>
</dbReference>
<dbReference type="AlphaFoldDB" id="A0AAD9IC68"/>
<dbReference type="Gene3D" id="3.30.40.10">
    <property type="entry name" value="Zinc/RING finger domain, C3HC4 (zinc finger)"/>
    <property type="match status" value="1"/>
</dbReference>
<dbReference type="SUPFAM" id="SSF57850">
    <property type="entry name" value="RING/U-box"/>
    <property type="match status" value="1"/>
</dbReference>
<accession>A0AAD9IC68</accession>
<comment type="similarity">
    <text evidence="1">Belongs to the rtf2 family.</text>
</comment>
<gene>
    <name evidence="3" type="ORF">P8C59_008981</name>
</gene>